<comment type="caution">
    <text evidence="5">The sequence shown here is derived from an EMBL/GenBank/DDBJ whole genome shotgun (WGS) entry which is preliminary data.</text>
</comment>
<dbReference type="Gramene" id="PRQ48919">
    <property type="protein sequence ID" value="PRQ48919"/>
    <property type="gene ID" value="RchiOBHm_Chr2g0116111"/>
</dbReference>
<evidence type="ECO:0000256" key="3">
    <source>
        <dbReference type="SAM" id="Phobius"/>
    </source>
</evidence>
<name>A0A2P6RR63_ROSCH</name>
<reference evidence="5 6" key="1">
    <citation type="journal article" date="2018" name="Nat. Genet.">
        <title>The Rosa genome provides new insights in the design of modern roses.</title>
        <authorList>
            <person name="Bendahmane M."/>
        </authorList>
    </citation>
    <scope>NUCLEOTIDE SEQUENCE [LARGE SCALE GENOMIC DNA]</scope>
    <source>
        <strain evidence="6">cv. Old Blush</strain>
    </source>
</reference>
<keyword evidence="5" id="KW-0808">Transferase</keyword>
<dbReference type="GO" id="GO:0005524">
    <property type="term" value="F:ATP binding"/>
    <property type="evidence" value="ECO:0007669"/>
    <property type="project" value="UniProtKB-KW"/>
</dbReference>
<keyword evidence="6" id="KW-1185">Reference proteome</keyword>
<feature type="transmembrane region" description="Helical" evidence="3">
    <location>
        <begin position="186"/>
        <end position="208"/>
    </location>
</feature>
<keyword evidence="3" id="KW-1133">Transmembrane helix</keyword>
<dbReference type="GO" id="GO:0007166">
    <property type="term" value="P:cell surface receptor signaling pathway"/>
    <property type="evidence" value="ECO:0007669"/>
    <property type="project" value="InterPro"/>
</dbReference>
<evidence type="ECO:0000259" key="4">
    <source>
        <dbReference type="PROSITE" id="PS50011"/>
    </source>
</evidence>
<protein>
    <recommendedName>
        <fullName evidence="4">Protein kinase domain-containing protein</fullName>
    </recommendedName>
</protein>
<keyword evidence="2" id="KW-0067">ATP-binding</keyword>
<dbReference type="Proteomes" id="UP000238479">
    <property type="component" value="Chromosome 2"/>
</dbReference>
<keyword evidence="3" id="KW-0472">Membrane</keyword>
<dbReference type="EMBL" id="PDCK01000040">
    <property type="protein sequence ID" value="PRQ48919.1"/>
    <property type="molecule type" value="Genomic_DNA"/>
</dbReference>
<dbReference type="SUPFAM" id="SSF56112">
    <property type="entry name" value="Protein kinase-like (PK-like)"/>
    <property type="match status" value="1"/>
</dbReference>
<dbReference type="InterPro" id="IPR000719">
    <property type="entry name" value="Prot_kinase_dom"/>
</dbReference>
<proteinExistence type="predicted"/>
<dbReference type="AlphaFoldDB" id="A0A2P6RR63"/>
<dbReference type="GO" id="GO:0004674">
    <property type="term" value="F:protein serine/threonine kinase activity"/>
    <property type="evidence" value="ECO:0007669"/>
    <property type="project" value="TreeGrafter"/>
</dbReference>
<keyword evidence="1" id="KW-0547">Nucleotide-binding</keyword>
<evidence type="ECO:0000313" key="6">
    <source>
        <dbReference type="Proteomes" id="UP000238479"/>
    </source>
</evidence>
<evidence type="ECO:0000313" key="5">
    <source>
        <dbReference type="EMBL" id="PRQ48919.1"/>
    </source>
</evidence>
<evidence type="ECO:0000256" key="2">
    <source>
        <dbReference type="ARBA" id="ARBA00022840"/>
    </source>
</evidence>
<keyword evidence="3" id="KW-0812">Transmembrane</keyword>
<sequence>MLSYQEDCGDLNITLPYQNDFEVAKLSSTHLSDLTILDSPNKVTVIGCEYSFDFVRGTNKAPPNNDTNNSLTHASCSSSIGCCSCSIQTIPRGFRSFFTVEEMSITGNTSNKRWNSFSRSVEKLPKIGRSFLFDHSFSSEAENLLKRGTVRNPEAYDGISKTRRELYHIKNGKGSRPYISVFPVNLILGLGSCFSILLFVISGVYSSVKNLRFIKVKTNFFKKNGGILLEQHIASHGDGMTTIFTAEQLEIATNCYQRILRDKVVEGQGGSFINEIIALAQMSHENLVKFIGCCLETDAPILVYELASNGTLFDCINHTNGKVTLPWNILLKIASESAAALAYIHSSAGIHSKHIIHGNVKSSNILLTDNFWFLAFEVGPC</sequence>
<dbReference type="InterPro" id="IPR001245">
    <property type="entry name" value="Ser-Thr/Tyr_kinase_cat_dom"/>
</dbReference>
<gene>
    <name evidence="5" type="ORF">RchiOBHm_Chr2g0116111</name>
</gene>
<dbReference type="PANTHER" id="PTHR27005">
    <property type="entry name" value="WALL-ASSOCIATED RECEPTOR KINASE-LIKE 21"/>
    <property type="match status" value="1"/>
</dbReference>
<dbReference type="InterPro" id="IPR011009">
    <property type="entry name" value="Kinase-like_dom_sf"/>
</dbReference>
<dbReference type="Gene3D" id="1.10.510.10">
    <property type="entry name" value="Transferase(Phosphotransferase) domain 1"/>
    <property type="match status" value="1"/>
</dbReference>
<dbReference type="InterPro" id="IPR045274">
    <property type="entry name" value="WAK-like"/>
</dbReference>
<evidence type="ECO:0000256" key="1">
    <source>
        <dbReference type="ARBA" id="ARBA00022741"/>
    </source>
</evidence>
<dbReference type="Pfam" id="PF07714">
    <property type="entry name" value="PK_Tyr_Ser-Thr"/>
    <property type="match status" value="1"/>
</dbReference>
<dbReference type="PANTHER" id="PTHR27005:SF468">
    <property type="entry name" value="OS01G0310500 PROTEIN"/>
    <property type="match status" value="1"/>
</dbReference>
<organism evidence="5 6">
    <name type="scientific">Rosa chinensis</name>
    <name type="common">China rose</name>
    <dbReference type="NCBI Taxonomy" id="74649"/>
    <lineage>
        <taxon>Eukaryota</taxon>
        <taxon>Viridiplantae</taxon>
        <taxon>Streptophyta</taxon>
        <taxon>Embryophyta</taxon>
        <taxon>Tracheophyta</taxon>
        <taxon>Spermatophyta</taxon>
        <taxon>Magnoliopsida</taxon>
        <taxon>eudicotyledons</taxon>
        <taxon>Gunneridae</taxon>
        <taxon>Pentapetalae</taxon>
        <taxon>rosids</taxon>
        <taxon>fabids</taxon>
        <taxon>Rosales</taxon>
        <taxon>Rosaceae</taxon>
        <taxon>Rosoideae</taxon>
        <taxon>Rosoideae incertae sedis</taxon>
        <taxon>Rosa</taxon>
    </lineage>
</organism>
<feature type="domain" description="Protein kinase" evidence="4">
    <location>
        <begin position="194"/>
        <end position="381"/>
    </location>
</feature>
<dbReference type="PROSITE" id="PS50011">
    <property type="entry name" value="PROTEIN_KINASE_DOM"/>
    <property type="match status" value="1"/>
</dbReference>
<dbReference type="GO" id="GO:0005886">
    <property type="term" value="C:plasma membrane"/>
    <property type="evidence" value="ECO:0007669"/>
    <property type="project" value="TreeGrafter"/>
</dbReference>
<accession>A0A2P6RR63</accession>